<gene>
    <name evidence="2" type="ORF">AOQ84DRAFT_353362</name>
</gene>
<dbReference type="Proteomes" id="UP000250140">
    <property type="component" value="Unassembled WGS sequence"/>
</dbReference>
<dbReference type="AlphaFoldDB" id="A0A8E2F568"/>
<name>A0A8E2F568_9PEZI</name>
<keyword evidence="3" id="KW-1185">Reference proteome</keyword>
<reference evidence="2 3" key="1">
    <citation type="journal article" date="2016" name="Nat. Commun.">
        <title>Ectomycorrhizal ecology is imprinted in the genome of the dominant symbiotic fungus Cenococcum geophilum.</title>
        <authorList>
            <consortium name="DOE Joint Genome Institute"/>
            <person name="Peter M."/>
            <person name="Kohler A."/>
            <person name="Ohm R.A."/>
            <person name="Kuo A."/>
            <person name="Krutzmann J."/>
            <person name="Morin E."/>
            <person name="Arend M."/>
            <person name="Barry K.W."/>
            <person name="Binder M."/>
            <person name="Choi C."/>
            <person name="Clum A."/>
            <person name="Copeland A."/>
            <person name="Grisel N."/>
            <person name="Haridas S."/>
            <person name="Kipfer T."/>
            <person name="LaButti K."/>
            <person name="Lindquist E."/>
            <person name="Lipzen A."/>
            <person name="Maire R."/>
            <person name="Meier B."/>
            <person name="Mihaltcheva S."/>
            <person name="Molinier V."/>
            <person name="Murat C."/>
            <person name="Poggeler S."/>
            <person name="Quandt C.A."/>
            <person name="Sperisen C."/>
            <person name="Tritt A."/>
            <person name="Tisserant E."/>
            <person name="Crous P.W."/>
            <person name="Henrissat B."/>
            <person name="Nehls U."/>
            <person name="Egli S."/>
            <person name="Spatafora J.W."/>
            <person name="Grigoriev I.V."/>
            <person name="Martin F.M."/>
        </authorList>
    </citation>
    <scope>NUCLEOTIDE SEQUENCE [LARGE SCALE GENOMIC DNA]</scope>
    <source>
        <strain evidence="2 3">CBS 207.34</strain>
    </source>
</reference>
<proteinExistence type="predicted"/>
<dbReference type="OrthoDB" id="3777003at2759"/>
<protein>
    <submittedName>
        <fullName evidence="2">Uncharacterized protein</fullName>
    </submittedName>
</protein>
<organism evidence="2 3">
    <name type="scientific">Glonium stellatum</name>
    <dbReference type="NCBI Taxonomy" id="574774"/>
    <lineage>
        <taxon>Eukaryota</taxon>
        <taxon>Fungi</taxon>
        <taxon>Dikarya</taxon>
        <taxon>Ascomycota</taxon>
        <taxon>Pezizomycotina</taxon>
        <taxon>Dothideomycetes</taxon>
        <taxon>Pleosporomycetidae</taxon>
        <taxon>Gloniales</taxon>
        <taxon>Gloniaceae</taxon>
        <taxon>Glonium</taxon>
    </lineage>
</organism>
<evidence type="ECO:0000313" key="3">
    <source>
        <dbReference type="Proteomes" id="UP000250140"/>
    </source>
</evidence>
<dbReference type="EMBL" id="KV749168">
    <property type="protein sequence ID" value="OCL10782.1"/>
    <property type="molecule type" value="Genomic_DNA"/>
</dbReference>
<evidence type="ECO:0000313" key="2">
    <source>
        <dbReference type="EMBL" id="OCL10782.1"/>
    </source>
</evidence>
<evidence type="ECO:0000256" key="1">
    <source>
        <dbReference type="SAM" id="MobiDB-lite"/>
    </source>
</evidence>
<feature type="compositionally biased region" description="Polar residues" evidence="1">
    <location>
        <begin position="148"/>
        <end position="157"/>
    </location>
</feature>
<feature type="compositionally biased region" description="Polar residues" evidence="1">
    <location>
        <begin position="58"/>
        <end position="81"/>
    </location>
</feature>
<feature type="region of interest" description="Disordered" evidence="1">
    <location>
        <begin position="20"/>
        <end position="211"/>
    </location>
</feature>
<accession>A0A8E2F568</accession>
<sequence>MVIFGGLELVAAGYLIHRHSKHKRERRLQQEALVVPPQRGRASSTPSIPEHSGRSHSFDQSYTYNDQKPPNWQRLQPQPQYTYPPVSPLPHTNSLPAGYPVTAWPQQWEQPQPQAPNPHTVPQQPLEPHYTNSQPYHNPYYSTGLPDFSQSTTSLSTHLDVHEQRQQSEVTPTHTSVDDGTTRHVRFAEPGVSDEETRRNEFDDPPPAYKP</sequence>
<feature type="compositionally biased region" description="Low complexity" evidence="1">
    <location>
        <begin position="103"/>
        <end position="112"/>
    </location>
</feature>